<dbReference type="PRINTS" id="PR00260">
    <property type="entry name" value="CHEMTRNSDUCR"/>
</dbReference>
<comment type="similarity">
    <text evidence="7">Belongs to the methyl-accepting chemotaxis (MCP) protein family.</text>
</comment>
<evidence type="ECO:0000313" key="15">
    <source>
        <dbReference type="Proteomes" id="UP000243413"/>
    </source>
</evidence>
<evidence type="ECO:0000256" key="5">
    <source>
        <dbReference type="ARBA" id="ARBA00023136"/>
    </source>
</evidence>
<keyword evidence="9" id="KW-0175">Coiled coil</keyword>
<name>A0A1H1WZA7_9GAMM</name>
<dbReference type="Pfam" id="PF12729">
    <property type="entry name" value="4HB_MCP_1"/>
    <property type="match status" value="1"/>
</dbReference>
<sequence length="542" mass="57989">MLIRRANIGLRAAACFAALALLMVMLGAMSLVQMQRMDHMAKQVDENWLPAILETNDMGIAIARVRALTLRSITLSNGAELTDTLQRMQGAETDMLAAEKRYEALIASEQERAAFNEFKTASDRYLAQQHLVVELVKAGRTEEAEAAVSSGLNQYADEMMLRLRRLTELNQQGATAAAKAADASYQNGFTVVVGLLVVTLLLTVGLAVLLTRSIVRPLAEALGVAKVIAAGDLTQRFTIEGRDEPAQLLVALRDMQRSLSDTIQGISNSSTQLASAAEELNAVTEDATRGLRQQNNEMEQAATAVNEMTAAVEEVARNAVSTSEASRETDNNARDGGEKVRQTVASINTLAGDVTATADSVEDLAKDVHNISQVLDVIRAVAEQTNLLALNAAIEAARAGEQGRGFAVVADEVRALAHRTQQSTEEIERMISAVQQGAAGAVTAMQKSMGQASHTLGLAQAAGEALEDITRAVGSINERNMVIASASEEQAQVAREVDRNLINIRDLSMQTAAGAEQTNAASQELSRLAVTLNQLVARFKLQ</sequence>
<dbReference type="EMBL" id="LT629763">
    <property type="protein sequence ID" value="SDT02080.1"/>
    <property type="molecule type" value="Genomic_DNA"/>
</dbReference>
<dbReference type="InterPro" id="IPR004089">
    <property type="entry name" value="MCPsignal_dom"/>
</dbReference>
<dbReference type="InterPro" id="IPR004090">
    <property type="entry name" value="Chemotax_Me-accpt_rcpt"/>
</dbReference>
<proteinExistence type="inferred from homology"/>
<evidence type="ECO:0000256" key="3">
    <source>
        <dbReference type="ARBA" id="ARBA00022692"/>
    </source>
</evidence>
<feature type="domain" description="Methyl-accepting transducer" evidence="12">
    <location>
        <begin position="269"/>
        <end position="505"/>
    </location>
</feature>
<evidence type="ECO:0000256" key="11">
    <source>
        <dbReference type="SAM" id="Phobius"/>
    </source>
</evidence>
<feature type="coiled-coil region" evidence="9">
    <location>
        <begin position="291"/>
        <end position="318"/>
    </location>
</feature>
<dbReference type="SUPFAM" id="SSF58104">
    <property type="entry name" value="Methyl-accepting chemotaxis protein (MCP) signaling domain"/>
    <property type="match status" value="1"/>
</dbReference>
<keyword evidence="2" id="KW-0145">Chemotaxis</keyword>
<dbReference type="PANTHER" id="PTHR32089">
    <property type="entry name" value="METHYL-ACCEPTING CHEMOTAXIS PROTEIN MCPB"/>
    <property type="match status" value="1"/>
</dbReference>
<dbReference type="FunFam" id="1.10.287.950:FF:000001">
    <property type="entry name" value="Methyl-accepting chemotaxis sensory transducer"/>
    <property type="match status" value="1"/>
</dbReference>
<dbReference type="GO" id="GO:0007165">
    <property type="term" value="P:signal transduction"/>
    <property type="evidence" value="ECO:0007669"/>
    <property type="project" value="UniProtKB-KW"/>
</dbReference>
<dbReference type="PROSITE" id="PS50111">
    <property type="entry name" value="CHEMOTAXIS_TRANSDUC_2"/>
    <property type="match status" value="1"/>
</dbReference>
<evidence type="ECO:0000256" key="7">
    <source>
        <dbReference type="ARBA" id="ARBA00029447"/>
    </source>
</evidence>
<dbReference type="CDD" id="cd11386">
    <property type="entry name" value="MCP_signal"/>
    <property type="match status" value="1"/>
</dbReference>
<evidence type="ECO:0000256" key="2">
    <source>
        <dbReference type="ARBA" id="ARBA00022500"/>
    </source>
</evidence>
<dbReference type="STRING" id="472181.SAMN05216271_3374"/>
<keyword evidence="3 11" id="KW-0812">Transmembrane</keyword>
<dbReference type="AlphaFoldDB" id="A0A1H1WZA7"/>
<evidence type="ECO:0000259" key="13">
    <source>
        <dbReference type="PROSITE" id="PS50885"/>
    </source>
</evidence>
<evidence type="ECO:0000256" key="8">
    <source>
        <dbReference type="PROSITE-ProRule" id="PRU00284"/>
    </source>
</evidence>
<dbReference type="Pfam" id="PF00015">
    <property type="entry name" value="MCPsignal"/>
    <property type="match status" value="1"/>
</dbReference>
<reference evidence="15" key="1">
    <citation type="submission" date="2016-10" db="EMBL/GenBank/DDBJ databases">
        <authorList>
            <person name="Varghese N."/>
            <person name="Submissions S."/>
        </authorList>
    </citation>
    <scope>NUCLEOTIDE SEQUENCE [LARGE SCALE GENOMIC DNA]</scope>
    <source>
        <strain evidence="15">JCM 14963</strain>
    </source>
</reference>
<evidence type="ECO:0000256" key="10">
    <source>
        <dbReference type="SAM" id="MobiDB-lite"/>
    </source>
</evidence>
<evidence type="ECO:0000256" key="6">
    <source>
        <dbReference type="ARBA" id="ARBA00023224"/>
    </source>
</evidence>
<evidence type="ECO:0000256" key="9">
    <source>
        <dbReference type="SAM" id="Coils"/>
    </source>
</evidence>
<dbReference type="Pfam" id="PF00672">
    <property type="entry name" value="HAMP"/>
    <property type="match status" value="1"/>
</dbReference>
<dbReference type="GO" id="GO:0006935">
    <property type="term" value="P:chemotaxis"/>
    <property type="evidence" value="ECO:0007669"/>
    <property type="project" value="UniProtKB-KW"/>
</dbReference>
<dbReference type="SMART" id="SM00304">
    <property type="entry name" value="HAMP"/>
    <property type="match status" value="2"/>
</dbReference>
<evidence type="ECO:0000313" key="14">
    <source>
        <dbReference type="EMBL" id="SDT02080.1"/>
    </source>
</evidence>
<evidence type="ECO:0000259" key="12">
    <source>
        <dbReference type="PROSITE" id="PS50111"/>
    </source>
</evidence>
<gene>
    <name evidence="14" type="ORF">SAMN05216271_3374</name>
</gene>
<dbReference type="Gene3D" id="1.10.287.950">
    <property type="entry name" value="Methyl-accepting chemotaxis protein"/>
    <property type="match status" value="1"/>
</dbReference>
<evidence type="ECO:0000256" key="4">
    <source>
        <dbReference type="ARBA" id="ARBA00022989"/>
    </source>
</evidence>
<dbReference type="CDD" id="cd06225">
    <property type="entry name" value="HAMP"/>
    <property type="match status" value="1"/>
</dbReference>
<feature type="region of interest" description="Disordered" evidence="10">
    <location>
        <begin position="319"/>
        <end position="339"/>
    </location>
</feature>
<dbReference type="OrthoDB" id="8724574at2"/>
<dbReference type="InterPro" id="IPR003660">
    <property type="entry name" value="HAMP_dom"/>
</dbReference>
<protein>
    <submittedName>
        <fullName evidence="14">Methyl-accepting chemotaxis protein</fullName>
    </submittedName>
</protein>
<accession>A0A1H1WZA7</accession>
<dbReference type="RefSeq" id="WP_092287990.1">
    <property type="nucleotide sequence ID" value="NZ_LT629763.1"/>
</dbReference>
<dbReference type="GO" id="GO:0004888">
    <property type="term" value="F:transmembrane signaling receptor activity"/>
    <property type="evidence" value="ECO:0007669"/>
    <property type="project" value="InterPro"/>
</dbReference>
<dbReference type="Proteomes" id="UP000243413">
    <property type="component" value="Chromosome I"/>
</dbReference>
<dbReference type="InterPro" id="IPR024478">
    <property type="entry name" value="HlyB_4HB_MCP"/>
</dbReference>
<feature type="transmembrane region" description="Helical" evidence="11">
    <location>
        <begin position="189"/>
        <end position="210"/>
    </location>
</feature>
<organism evidence="14 15">
    <name type="scientific">Halopseudomonas sabulinigri</name>
    <dbReference type="NCBI Taxonomy" id="472181"/>
    <lineage>
        <taxon>Bacteria</taxon>
        <taxon>Pseudomonadati</taxon>
        <taxon>Pseudomonadota</taxon>
        <taxon>Gammaproteobacteria</taxon>
        <taxon>Pseudomonadales</taxon>
        <taxon>Pseudomonadaceae</taxon>
        <taxon>Halopseudomonas</taxon>
    </lineage>
</organism>
<dbReference type="SMART" id="SM00283">
    <property type="entry name" value="MA"/>
    <property type="match status" value="1"/>
</dbReference>
<dbReference type="PROSITE" id="PS50885">
    <property type="entry name" value="HAMP"/>
    <property type="match status" value="1"/>
</dbReference>
<feature type="compositionally biased region" description="Basic and acidic residues" evidence="10">
    <location>
        <begin position="325"/>
        <end position="339"/>
    </location>
</feature>
<feature type="domain" description="HAMP" evidence="13">
    <location>
        <begin position="212"/>
        <end position="264"/>
    </location>
</feature>
<comment type="subcellular location">
    <subcellularLocation>
        <location evidence="1">Membrane</location>
        <topology evidence="1">Multi-pass membrane protein</topology>
    </subcellularLocation>
</comment>
<keyword evidence="4 11" id="KW-1133">Transmembrane helix</keyword>
<evidence type="ECO:0000256" key="1">
    <source>
        <dbReference type="ARBA" id="ARBA00004141"/>
    </source>
</evidence>
<keyword evidence="6 8" id="KW-0807">Transducer</keyword>
<keyword evidence="5 11" id="KW-0472">Membrane</keyword>
<dbReference type="GO" id="GO:0016020">
    <property type="term" value="C:membrane"/>
    <property type="evidence" value="ECO:0007669"/>
    <property type="project" value="UniProtKB-SubCell"/>
</dbReference>
<dbReference type="PANTHER" id="PTHR32089:SF120">
    <property type="entry name" value="METHYL-ACCEPTING CHEMOTAXIS PROTEIN TLPQ"/>
    <property type="match status" value="1"/>
</dbReference>